<dbReference type="GO" id="GO:0030983">
    <property type="term" value="F:mismatched DNA binding"/>
    <property type="evidence" value="ECO:0007669"/>
    <property type="project" value="InterPro"/>
</dbReference>
<dbReference type="InterPro" id="IPR014762">
    <property type="entry name" value="DNA_mismatch_repair_CS"/>
</dbReference>
<keyword evidence="6" id="KW-1185">Reference proteome</keyword>
<dbReference type="GO" id="GO:0140664">
    <property type="term" value="F:ATP-dependent DNA damage sensor activity"/>
    <property type="evidence" value="ECO:0007669"/>
    <property type="project" value="InterPro"/>
</dbReference>
<dbReference type="GO" id="GO:0006298">
    <property type="term" value="P:mismatch repair"/>
    <property type="evidence" value="ECO:0007669"/>
    <property type="project" value="InterPro"/>
</dbReference>
<accession>A0AAV7XVJ5</accession>
<dbReference type="CDD" id="cd16926">
    <property type="entry name" value="HATPase_MutL-MLH-PMS-like"/>
    <property type="match status" value="1"/>
</dbReference>
<dbReference type="GO" id="GO:0016887">
    <property type="term" value="F:ATP hydrolysis activity"/>
    <property type="evidence" value="ECO:0007669"/>
    <property type="project" value="InterPro"/>
</dbReference>
<dbReference type="PANTHER" id="PTHR10073">
    <property type="entry name" value="DNA MISMATCH REPAIR PROTEIN MLH, PMS, MUTL"/>
    <property type="match status" value="1"/>
</dbReference>
<dbReference type="Pfam" id="PF13589">
    <property type="entry name" value="HATPase_c_3"/>
    <property type="match status" value="1"/>
</dbReference>
<dbReference type="Pfam" id="PF01119">
    <property type="entry name" value="DNA_mis_repair"/>
    <property type="match status" value="1"/>
</dbReference>
<evidence type="ECO:0000256" key="2">
    <source>
        <dbReference type="ARBA" id="ARBA00022763"/>
    </source>
</evidence>
<evidence type="ECO:0000256" key="3">
    <source>
        <dbReference type="SAM" id="MobiDB-lite"/>
    </source>
</evidence>
<dbReference type="PROSITE" id="PS00058">
    <property type="entry name" value="DNA_MISMATCH_REPAIR_1"/>
    <property type="match status" value="1"/>
</dbReference>
<dbReference type="SUPFAM" id="SSF55874">
    <property type="entry name" value="ATPase domain of HSP90 chaperone/DNA topoisomerase II/histidine kinase"/>
    <property type="match status" value="1"/>
</dbReference>
<sequence>MIEEESVLDSSPTKECSKSIQAIDREAVHRICSGQVVLNLATAVKELVENSLDAGATSIEIRLREYGSELVEVVDNGCGVEETNFEGLTLKHHTSKLKEFADLLGVETFGFRGEALSSLCALSELTVTTRHTSSQMGTKLTYDSRGVIISKTPCARQVGTTVSLANLFSPLPVRQKEFLRNLKREFLKMSQLLQAYCLISTGVKILCSNQTKKGGKLVVVSTQGSPTYKGNIMCIFGAKQANSLLDIELQMPSTNHLEEIGLSSNVDTEKGFELEGCISSCAHGQGRSSTDRQFYYINNRPCDPTKVSKVVNEVYHQFNLHQFPFVFLNIKTARDSVDVNVTPDKRQIFLDNEKLLVATVKSSLLKLFDKVPNTYKLQNISIGPSKNMIDGRELDTAQHTTSKPDAGKKISSLSTLLKNFSHSSTKTGTDHVQQPSQQDNSSTKTNRGVKRALDHGNYDRDGRKQLCLSDFVSQRKSISVTNVSENPQGGTENVDSEINSTILDDFEAKCNNDSDLNIIIKMEEGGHGEVVDSSPSKISTVELLGSSVGTIEGYRICEASSDSIESASQTNDSLRSPICCVPKKKLPTSESTSEDNRIHALGQTKTELVPSESPGHCLTVLLDDKEKDTSRRKSVAVNVNIEKVRALFNKKNVTSEENYSNGDGRPRVRFYAEIDPSKNKSAEQELSKEISKEMFSKVSPFFLQQS</sequence>
<dbReference type="AlphaFoldDB" id="A0AAV7XVJ5"/>
<feature type="compositionally biased region" description="Polar residues" evidence="3">
    <location>
        <begin position="423"/>
        <end position="446"/>
    </location>
</feature>
<dbReference type="Gene3D" id="3.30.565.10">
    <property type="entry name" value="Histidine kinase-like ATPase, C-terminal domain"/>
    <property type="match status" value="1"/>
</dbReference>
<dbReference type="SMART" id="SM01340">
    <property type="entry name" value="DNA_mis_repair"/>
    <property type="match status" value="1"/>
</dbReference>
<protein>
    <recommendedName>
        <fullName evidence="4">DNA mismatch repair protein S5 domain-containing protein</fullName>
    </recommendedName>
</protein>
<dbReference type="CDD" id="cd03484">
    <property type="entry name" value="MutL_Trans_hPMS_2_like"/>
    <property type="match status" value="1"/>
</dbReference>
<reference evidence="5" key="1">
    <citation type="submission" date="2022-12" db="EMBL/GenBank/DDBJ databases">
        <title>Chromosome-level genome assembly of the bean flower thrips Megalurothrips usitatus.</title>
        <authorList>
            <person name="Ma L."/>
            <person name="Liu Q."/>
            <person name="Li H."/>
            <person name="Cai W."/>
        </authorList>
    </citation>
    <scope>NUCLEOTIDE SEQUENCE</scope>
    <source>
        <strain evidence="5">Cailab_2022a</strain>
    </source>
</reference>
<evidence type="ECO:0000313" key="5">
    <source>
        <dbReference type="EMBL" id="KAJ1529240.1"/>
    </source>
</evidence>
<dbReference type="PANTHER" id="PTHR10073:SF52">
    <property type="entry name" value="MISMATCH REPAIR ENDONUCLEASE PMS2"/>
    <property type="match status" value="1"/>
</dbReference>
<keyword evidence="2" id="KW-0227">DNA damage</keyword>
<dbReference type="InterPro" id="IPR013507">
    <property type="entry name" value="DNA_mismatch_S5_2-like"/>
</dbReference>
<dbReference type="InterPro" id="IPR038973">
    <property type="entry name" value="MutL/Mlh/Pms-like"/>
</dbReference>
<gene>
    <name evidence="5" type="ORF">ONE63_006042</name>
</gene>
<dbReference type="InterPro" id="IPR014721">
    <property type="entry name" value="Ribsml_uS5_D2-typ_fold_subgr"/>
</dbReference>
<dbReference type="NCBIfam" id="TIGR00585">
    <property type="entry name" value="mutl"/>
    <property type="match status" value="1"/>
</dbReference>
<comment type="caution">
    <text evidence="5">The sequence shown here is derived from an EMBL/GenBank/DDBJ whole genome shotgun (WGS) entry which is preliminary data.</text>
</comment>
<evidence type="ECO:0000256" key="1">
    <source>
        <dbReference type="ARBA" id="ARBA00006082"/>
    </source>
</evidence>
<organism evidence="5 6">
    <name type="scientific">Megalurothrips usitatus</name>
    <name type="common">bean blossom thrips</name>
    <dbReference type="NCBI Taxonomy" id="439358"/>
    <lineage>
        <taxon>Eukaryota</taxon>
        <taxon>Metazoa</taxon>
        <taxon>Ecdysozoa</taxon>
        <taxon>Arthropoda</taxon>
        <taxon>Hexapoda</taxon>
        <taxon>Insecta</taxon>
        <taxon>Pterygota</taxon>
        <taxon>Neoptera</taxon>
        <taxon>Paraneoptera</taxon>
        <taxon>Thysanoptera</taxon>
        <taxon>Terebrantia</taxon>
        <taxon>Thripoidea</taxon>
        <taxon>Thripidae</taxon>
        <taxon>Megalurothrips</taxon>
    </lineage>
</organism>
<feature type="compositionally biased region" description="Basic and acidic residues" evidence="3">
    <location>
        <begin position="451"/>
        <end position="461"/>
    </location>
</feature>
<feature type="region of interest" description="Disordered" evidence="3">
    <location>
        <begin position="423"/>
        <end position="461"/>
    </location>
</feature>
<evidence type="ECO:0000259" key="4">
    <source>
        <dbReference type="SMART" id="SM01340"/>
    </source>
</evidence>
<dbReference type="InterPro" id="IPR036890">
    <property type="entry name" value="HATPase_C_sf"/>
</dbReference>
<dbReference type="FunFam" id="3.30.565.10:FF:000014">
    <property type="entry name" value="Mismatch repair endonuclease pms1, putative"/>
    <property type="match status" value="1"/>
</dbReference>
<comment type="similarity">
    <text evidence="1">Belongs to the DNA mismatch repair MutL/HexB family.</text>
</comment>
<evidence type="ECO:0000313" key="6">
    <source>
        <dbReference type="Proteomes" id="UP001075354"/>
    </source>
</evidence>
<dbReference type="Proteomes" id="UP001075354">
    <property type="component" value="Chromosome 3"/>
</dbReference>
<dbReference type="SUPFAM" id="SSF54211">
    <property type="entry name" value="Ribosomal protein S5 domain 2-like"/>
    <property type="match status" value="1"/>
</dbReference>
<name>A0AAV7XVJ5_9NEOP</name>
<dbReference type="InterPro" id="IPR020568">
    <property type="entry name" value="Ribosomal_Su5_D2-typ_SF"/>
</dbReference>
<dbReference type="EMBL" id="JAPTSV010000003">
    <property type="protein sequence ID" value="KAJ1529240.1"/>
    <property type="molecule type" value="Genomic_DNA"/>
</dbReference>
<dbReference type="Gene3D" id="3.30.230.10">
    <property type="match status" value="1"/>
</dbReference>
<dbReference type="FunFam" id="3.30.230.10:FF:000032">
    <property type="entry name" value="mismatch repair endonuclease PMS2 isoform X2"/>
    <property type="match status" value="1"/>
</dbReference>
<feature type="domain" description="DNA mismatch repair protein S5" evidence="4">
    <location>
        <begin position="232"/>
        <end position="369"/>
    </location>
</feature>
<dbReference type="GO" id="GO:0032389">
    <property type="term" value="C:MutLalpha complex"/>
    <property type="evidence" value="ECO:0007669"/>
    <property type="project" value="TreeGrafter"/>
</dbReference>
<dbReference type="GO" id="GO:0005524">
    <property type="term" value="F:ATP binding"/>
    <property type="evidence" value="ECO:0007669"/>
    <property type="project" value="InterPro"/>
</dbReference>
<dbReference type="InterPro" id="IPR002099">
    <property type="entry name" value="MutL/Mlh/PMS"/>
</dbReference>
<proteinExistence type="inferred from homology"/>